<dbReference type="GO" id="GO:0016020">
    <property type="term" value="C:membrane"/>
    <property type="evidence" value="ECO:0007669"/>
    <property type="project" value="UniProtKB-SubCell"/>
</dbReference>
<reference evidence="12" key="3">
    <citation type="submission" date="2025-09" db="UniProtKB">
        <authorList>
            <consortium name="Ensembl"/>
        </authorList>
    </citation>
    <scope>IDENTIFICATION</scope>
</reference>
<evidence type="ECO:0000256" key="7">
    <source>
        <dbReference type="ARBA" id="ARBA00023180"/>
    </source>
</evidence>
<keyword evidence="6" id="KW-1015">Disulfide bond</keyword>
<keyword evidence="8" id="KW-0393">Immunoglobulin domain</keyword>
<dbReference type="InterPro" id="IPR013106">
    <property type="entry name" value="Ig_V-set"/>
</dbReference>
<keyword evidence="13" id="KW-1185">Reference proteome</keyword>
<keyword evidence="5" id="KW-0472">Membrane</keyword>
<evidence type="ECO:0000256" key="1">
    <source>
        <dbReference type="ARBA" id="ARBA00004479"/>
    </source>
</evidence>
<dbReference type="SMART" id="SM00409">
    <property type="entry name" value="IG"/>
    <property type="match status" value="1"/>
</dbReference>
<dbReference type="GO" id="GO:0060097">
    <property type="term" value="P:cytoskeletal rearrangement involved in phagocytosis, engulfment"/>
    <property type="evidence" value="ECO:0007669"/>
    <property type="project" value="TreeGrafter"/>
</dbReference>
<protein>
    <recommendedName>
        <fullName evidence="11">Ig-like domain-containing protein</fullName>
    </recommendedName>
</protein>
<evidence type="ECO:0000256" key="8">
    <source>
        <dbReference type="ARBA" id="ARBA00023319"/>
    </source>
</evidence>
<keyword evidence="7" id="KW-0325">Glycoprotein</keyword>
<evidence type="ECO:0000256" key="4">
    <source>
        <dbReference type="ARBA" id="ARBA00022989"/>
    </source>
</evidence>
<dbReference type="PROSITE" id="PS50835">
    <property type="entry name" value="IG_LIKE"/>
    <property type="match status" value="1"/>
</dbReference>
<sequence>MNSARSLTYTVWLLPLLTGQFYLDTLECSRAFGSVSTLTAWLISLRCGSSAQTVYGNAGQDVTLPCRYDARYYGYLPICWGRGPVPLRRCNDEIVATDGVRVIRRKTQKYDISRRMRWGDVSLIIRNAAETDSGTYGCRVEIPGLFNDQKVNVRLIIKKGNTHTYNYETIQNNFCSGVFPTSLFN</sequence>
<organism evidence="12 13">
    <name type="scientific">Scleropages formosus</name>
    <name type="common">Asian bonytongue</name>
    <name type="synonym">Osteoglossum formosum</name>
    <dbReference type="NCBI Taxonomy" id="113540"/>
    <lineage>
        <taxon>Eukaryota</taxon>
        <taxon>Metazoa</taxon>
        <taxon>Chordata</taxon>
        <taxon>Craniata</taxon>
        <taxon>Vertebrata</taxon>
        <taxon>Euteleostomi</taxon>
        <taxon>Actinopterygii</taxon>
        <taxon>Neopterygii</taxon>
        <taxon>Teleostei</taxon>
        <taxon>Osteoglossocephala</taxon>
        <taxon>Osteoglossomorpha</taxon>
        <taxon>Osteoglossiformes</taxon>
        <taxon>Osteoglossidae</taxon>
        <taxon>Scleropages</taxon>
    </lineage>
</organism>
<dbReference type="SUPFAM" id="SSF48726">
    <property type="entry name" value="Immunoglobulin"/>
    <property type="match status" value="1"/>
</dbReference>
<evidence type="ECO:0000256" key="10">
    <source>
        <dbReference type="SAM" id="SignalP"/>
    </source>
</evidence>
<evidence type="ECO:0000256" key="5">
    <source>
        <dbReference type="ARBA" id="ARBA00023136"/>
    </source>
</evidence>
<reference evidence="12 13" key="1">
    <citation type="submission" date="2019-04" db="EMBL/GenBank/DDBJ databases">
        <authorList>
            <consortium name="Wellcome Sanger Institute Data Sharing"/>
        </authorList>
    </citation>
    <scope>NUCLEOTIDE SEQUENCE [LARGE SCALE GENOMIC DNA]</scope>
</reference>
<dbReference type="PANTHER" id="PTHR46608:SF3">
    <property type="entry name" value="T-CELL IMMUNOGLOBULIN AND MUCIN DOMAIN-CONTAINING PROTEIN 4"/>
    <property type="match status" value="1"/>
</dbReference>
<evidence type="ECO:0000256" key="2">
    <source>
        <dbReference type="ARBA" id="ARBA00022692"/>
    </source>
</evidence>
<feature type="signal peptide" evidence="10">
    <location>
        <begin position="1"/>
        <end position="19"/>
    </location>
</feature>
<evidence type="ECO:0000259" key="11">
    <source>
        <dbReference type="PROSITE" id="PS50835"/>
    </source>
</evidence>
<dbReference type="InterPro" id="IPR007110">
    <property type="entry name" value="Ig-like_dom"/>
</dbReference>
<evidence type="ECO:0000313" key="12">
    <source>
        <dbReference type="Ensembl" id="ENSSFOP00015024592.2"/>
    </source>
</evidence>
<dbReference type="Gene3D" id="2.60.40.10">
    <property type="entry name" value="Immunoglobulins"/>
    <property type="match status" value="1"/>
</dbReference>
<dbReference type="InterPro" id="IPR003599">
    <property type="entry name" value="Ig_sub"/>
</dbReference>
<accession>A0A8C9S2U8</accession>
<feature type="chain" id="PRO_5034118660" description="Ig-like domain-containing protein" evidence="10">
    <location>
        <begin position="20"/>
        <end position="185"/>
    </location>
</feature>
<keyword evidence="2" id="KW-0812">Transmembrane</keyword>
<evidence type="ECO:0000256" key="9">
    <source>
        <dbReference type="ARBA" id="ARBA00038203"/>
    </source>
</evidence>
<proteinExistence type="inferred from homology"/>
<comment type="subcellular location">
    <subcellularLocation>
        <location evidence="1">Membrane</location>
        <topology evidence="1">Single-pass type I membrane protein</topology>
    </subcellularLocation>
</comment>
<dbReference type="InterPro" id="IPR036179">
    <property type="entry name" value="Ig-like_dom_sf"/>
</dbReference>
<dbReference type="PANTHER" id="PTHR46608">
    <property type="entry name" value="T-CELL IMMUNOGLOBULIN AND MUCIN DOMAIN-CONTAINING PROTEIN 4"/>
    <property type="match status" value="1"/>
</dbReference>
<keyword evidence="3 10" id="KW-0732">Signal</keyword>
<dbReference type="GeneTree" id="ENSGT00940000163509"/>
<dbReference type="GO" id="GO:0043277">
    <property type="term" value="P:apoptotic cell clearance"/>
    <property type="evidence" value="ECO:0007669"/>
    <property type="project" value="TreeGrafter"/>
</dbReference>
<dbReference type="GO" id="GO:0001786">
    <property type="term" value="F:phosphatidylserine binding"/>
    <property type="evidence" value="ECO:0007669"/>
    <property type="project" value="TreeGrafter"/>
</dbReference>
<dbReference type="FunFam" id="2.60.40.10:FF:000774">
    <property type="entry name" value="Hepatitis A virus cellular receptor 1"/>
    <property type="match status" value="1"/>
</dbReference>
<reference evidence="12" key="2">
    <citation type="submission" date="2025-08" db="UniProtKB">
        <authorList>
            <consortium name="Ensembl"/>
        </authorList>
    </citation>
    <scope>IDENTIFICATION</scope>
</reference>
<dbReference type="OrthoDB" id="434099at2759"/>
<dbReference type="Ensembl" id="ENSSFOT00015024859.2">
    <property type="protein sequence ID" value="ENSSFOP00015024592.2"/>
    <property type="gene ID" value="ENSSFOG00015015816.2"/>
</dbReference>
<name>A0A8C9S2U8_SCLFO</name>
<dbReference type="AlphaFoldDB" id="A0A8C9S2U8"/>
<feature type="domain" description="Ig-like" evidence="11">
    <location>
        <begin position="59"/>
        <end position="152"/>
    </location>
</feature>
<evidence type="ECO:0000313" key="13">
    <source>
        <dbReference type="Proteomes" id="UP000694397"/>
    </source>
</evidence>
<comment type="similarity">
    <text evidence="9">Belongs to the immunoglobulin superfamily. TIM family.</text>
</comment>
<keyword evidence="4" id="KW-1133">Transmembrane helix</keyword>
<dbReference type="Proteomes" id="UP000694397">
    <property type="component" value="Chromosome 13"/>
</dbReference>
<dbReference type="Pfam" id="PF07686">
    <property type="entry name" value="V-set"/>
    <property type="match status" value="1"/>
</dbReference>
<evidence type="ECO:0000256" key="3">
    <source>
        <dbReference type="ARBA" id="ARBA00022729"/>
    </source>
</evidence>
<evidence type="ECO:0000256" key="6">
    <source>
        <dbReference type="ARBA" id="ARBA00023157"/>
    </source>
</evidence>
<dbReference type="InterPro" id="IPR013783">
    <property type="entry name" value="Ig-like_fold"/>
</dbReference>